<comment type="caution">
    <text evidence="6">The sequence shown here is derived from an EMBL/GenBank/DDBJ whole genome shotgun (WGS) entry which is preliminary data.</text>
</comment>
<dbReference type="STRING" id="500633.CLOHIR_01775"/>
<dbReference type="PANTHER" id="PTHR30514">
    <property type="entry name" value="GLUCOKINASE"/>
    <property type="match status" value="1"/>
</dbReference>
<keyword evidence="3" id="KW-0804">Transcription</keyword>
<reference evidence="6 7" key="1">
    <citation type="submission" date="2008-09" db="EMBL/GenBank/DDBJ databases">
        <authorList>
            <person name="Fulton L."/>
            <person name="Clifton S."/>
            <person name="Fulton B."/>
            <person name="Xu J."/>
            <person name="Minx P."/>
            <person name="Pepin K.H."/>
            <person name="Johnson M."/>
            <person name="Thiruvilangam P."/>
            <person name="Bhonagiri V."/>
            <person name="Nash W.E."/>
            <person name="Mardis E.R."/>
            <person name="Wilson R.K."/>
        </authorList>
    </citation>
    <scope>NUCLEOTIDE SEQUENCE [LARGE SCALE GENOMIC DNA]</scope>
    <source>
        <strain evidence="6 7">DSM 13275</strain>
    </source>
</reference>
<evidence type="ECO:0000259" key="5">
    <source>
        <dbReference type="PROSITE" id="PS51464"/>
    </source>
</evidence>
<feature type="domain" description="SIS" evidence="5">
    <location>
        <begin position="153"/>
        <end position="292"/>
    </location>
</feature>
<gene>
    <name evidence="6" type="ORF">CLOHIR_01775</name>
</gene>
<dbReference type="Pfam" id="PF01418">
    <property type="entry name" value="HTH_6"/>
    <property type="match status" value="1"/>
</dbReference>
<dbReference type="SUPFAM" id="SSF46689">
    <property type="entry name" value="Homeodomain-like"/>
    <property type="match status" value="1"/>
</dbReference>
<evidence type="ECO:0000256" key="2">
    <source>
        <dbReference type="ARBA" id="ARBA00023125"/>
    </source>
</evidence>
<feature type="domain" description="HTH rpiR-type" evidence="4">
    <location>
        <begin position="29"/>
        <end position="105"/>
    </location>
</feature>
<sequence length="310" mass="34913">MKIVAFQNINLSKKCSQTTLNGGMDMEREELLFRIATKYMALSKSEKKVADFIKNFNGKAEKLTMKKVAKEAGVSEPSIMRFSKSIGLDGFNELKYCLMKTKKDDEGTMKPLHGFDINREDTIDMIPGKIVMTVENQINSMLESISLKSYSDMINCIINAKNVDIYSVENSVSSANDLATKLLYLGINVKMYTDSYLQKISAYNLTSEDVAIGISYSGNSKDTVEMIKTAKKRGATTVVITNYKDSKIVKYADILICTSSDQMLYGDAIFSRAIQLVINDMIYMGIIHSDYDKYIEILNKNEKAIRNRGY</sequence>
<dbReference type="Gene3D" id="3.40.50.10490">
    <property type="entry name" value="Glucose-6-phosphate isomerase like protein, domain 1"/>
    <property type="match status" value="1"/>
</dbReference>
<dbReference type="InterPro" id="IPR009057">
    <property type="entry name" value="Homeodomain-like_sf"/>
</dbReference>
<dbReference type="GO" id="GO:0003677">
    <property type="term" value="F:DNA binding"/>
    <property type="evidence" value="ECO:0007669"/>
    <property type="project" value="UniProtKB-KW"/>
</dbReference>
<dbReference type="InterPro" id="IPR047640">
    <property type="entry name" value="RpiR-like"/>
</dbReference>
<dbReference type="Proteomes" id="UP000003178">
    <property type="component" value="Unassembled WGS sequence"/>
</dbReference>
<dbReference type="GO" id="GO:1901135">
    <property type="term" value="P:carbohydrate derivative metabolic process"/>
    <property type="evidence" value="ECO:0007669"/>
    <property type="project" value="InterPro"/>
</dbReference>
<dbReference type="PROSITE" id="PS51071">
    <property type="entry name" value="HTH_RPIR"/>
    <property type="match status" value="1"/>
</dbReference>
<dbReference type="AlphaFoldDB" id="B6G0W9"/>
<keyword evidence="1" id="KW-0805">Transcription regulation</keyword>
<dbReference type="InterPro" id="IPR046348">
    <property type="entry name" value="SIS_dom_sf"/>
</dbReference>
<dbReference type="GO" id="GO:0097367">
    <property type="term" value="F:carbohydrate derivative binding"/>
    <property type="evidence" value="ECO:0007669"/>
    <property type="project" value="InterPro"/>
</dbReference>
<accession>B6G0W9</accession>
<keyword evidence="7" id="KW-1185">Reference proteome</keyword>
<dbReference type="PROSITE" id="PS51464">
    <property type="entry name" value="SIS"/>
    <property type="match status" value="1"/>
</dbReference>
<dbReference type="CDD" id="cd05013">
    <property type="entry name" value="SIS_RpiR"/>
    <property type="match status" value="1"/>
</dbReference>
<dbReference type="PANTHER" id="PTHR30514:SF1">
    <property type="entry name" value="HTH-TYPE TRANSCRIPTIONAL REGULATOR HEXR-RELATED"/>
    <property type="match status" value="1"/>
</dbReference>
<evidence type="ECO:0000313" key="6">
    <source>
        <dbReference type="EMBL" id="EEA84544.1"/>
    </source>
</evidence>
<organism evidence="6 7">
    <name type="scientific">Peptacetobacter hiranonis (strain DSM 13275 / JCM 10541 / KCTC 15199 / TO-931)</name>
    <name type="common">Clostridium hiranonis</name>
    <dbReference type="NCBI Taxonomy" id="500633"/>
    <lineage>
        <taxon>Bacteria</taxon>
        <taxon>Bacillati</taxon>
        <taxon>Bacillota</taxon>
        <taxon>Clostridia</taxon>
        <taxon>Peptostreptococcales</taxon>
        <taxon>Peptostreptococcaceae</taxon>
        <taxon>Peptacetobacter</taxon>
    </lineage>
</organism>
<evidence type="ECO:0000256" key="3">
    <source>
        <dbReference type="ARBA" id="ARBA00023163"/>
    </source>
</evidence>
<dbReference type="EMBL" id="ABWP01000070">
    <property type="protein sequence ID" value="EEA84544.1"/>
    <property type="molecule type" value="Genomic_DNA"/>
</dbReference>
<dbReference type="InterPro" id="IPR001347">
    <property type="entry name" value="SIS_dom"/>
</dbReference>
<reference evidence="6 7" key="2">
    <citation type="submission" date="2008-10" db="EMBL/GenBank/DDBJ databases">
        <title>Draft genome sequence of Clostridium hiranonis (DSM 13275).</title>
        <authorList>
            <person name="Sudarsanam P."/>
            <person name="Ley R."/>
            <person name="Guruge J."/>
            <person name="Turnbaugh P.J."/>
            <person name="Mahowald M."/>
            <person name="Liep D."/>
            <person name="Gordon J."/>
        </authorList>
    </citation>
    <scope>NUCLEOTIDE SEQUENCE [LARGE SCALE GENOMIC DNA]</scope>
    <source>
        <strain evidence="6 7">DSM 13275</strain>
    </source>
</reference>
<protein>
    <submittedName>
        <fullName evidence="6">Transcriptional regulator, RpiR family</fullName>
    </submittedName>
</protein>
<evidence type="ECO:0000256" key="1">
    <source>
        <dbReference type="ARBA" id="ARBA00023015"/>
    </source>
</evidence>
<dbReference type="SUPFAM" id="SSF53697">
    <property type="entry name" value="SIS domain"/>
    <property type="match status" value="1"/>
</dbReference>
<dbReference type="GO" id="GO:0003700">
    <property type="term" value="F:DNA-binding transcription factor activity"/>
    <property type="evidence" value="ECO:0007669"/>
    <property type="project" value="InterPro"/>
</dbReference>
<dbReference type="Gene3D" id="1.10.10.10">
    <property type="entry name" value="Winged helix-like DNA-binding domain superfamily/Winged helix DNA-binding domain"/>
    <property type="match status" value="1"/>
</dbReference>
<keyword evidence="2" id="KW-0238">DNA-binding</keyword>
<evidence type="ECO:0000313" key="7">
    <source>
        <dbReference type="Proteomes" id="UP000003178"/>
    </source>
</evidence>
<proteinExistence type="predicted"/>
<dbReference type="InterPro" id="IPR035472">
    <property type="entry name" value="RpiR-like_SIS"/>
</dbReference>
<dbReference type="InterPro" id="IPR000281">
    <property type="entry name" value="HTH_RpiR"/>
</dbReference>
<evidence type="ECO:0000259" key="4">
    <source>
        <dbReference type="PROSITE" id="PS51071"/>
    </source>
</evidence>
<dbReference type="eggNOG" id="COG1737">
    <property type="taxonomic scope" value="Bacteria"/>
</dbReference>
<dbReference type="Pfam" id="PF01380">
    <property type="entry name" value="SIS"/>
    <property type="match status" value="1"/>
</dbReference>
<dbReference type="HOGENOM" id="CLU_055769_0_0_9"/>
<dbReference type="InterPro" id="IPR036388">
    <property type="entry name" value="WH-like_DNA-bd_sf"/>
</dbReference>
<name>B6G0W9_PEPHT</name>